<dbReference type="Pfam" id="PF06806">
    <property type="entry name" value="DUF1233"/>
    <property type="match status" value="1"/>
</dbReference>
<dbReference type="AlphaFoldDB" id="A0A4R4IPN1"/>
<protein>
    <submittedName>
        <fullName evidence="1">Excisionase</fullName>
    </submittedName>
</protein>
<organism evidence="1 2">
    <name type="scientific">Photorhabdus luminescens subsp. mexicana</name>
    <dbReference type="NCBI Taxonomy" id="2100167"/>
    <lineage>
        <taxon>Bacteria</taxon>
        <taxon>Pseudomonadati</taxon>
        <taxon>Pseudomonadota</taxon>
        <taxon>Gammaproteobacteria</taxon>
        <taxon>Enterobacterales</taxon>
        <taxon>Morganellaceae</taxon>
        <taxon>Photorhabdus</taxon>
    </lineage>
</organism>
<reference evidence="1 2" key="1">
    <citation type="journal article" date="2019" name="Int. J. Syst. Evol. Microbiol.">
        <title>Photorhabdus khanii subsp. guanajuatensis subsp. nov., isolated from Heterorhabditis atacamensis, and Photorhabdus luminescens subsp. mexicana subsp. nov., isolated from Heterorhabditis mexicana entomopathogenic nematodes.</title>
        <authorList>
            <person name="Machado R.A.R."/>
            <person name="Bruno P."/>
            <person name="Arce C.C.M."/>
            <person name="Liechti N."/>
            <person name="Kohler A."/>
            <person name="Bernal J."/>
            <person name="Bruggmann R."/>
            <person name="Turlings T.C.J."/>
        </authorList>
    </citation>
    <scope>NUCLEOTIDE SEQUENCE [LARGE SCALE GENOMIC DNA]</scope>
    <source>
        <strain evidence="1 2">MEX47-22</strain>
    </source>
</reference>
<dbReference type="EMBL" id="PUJX01000057">
    <property type="protein sequence ID" value="TDB42578.1"/>
    <property type="molecule type" value="Genomic_DNA"/>
</dbReference>
<sequence>MDNKESVIFVSPNEWVTKEVLSFSTGLKPGKIRRCRDKAWKQGKEWLLVASDGHPKDNSEVMYNLPAINKWIAKQASKQPIQRRR</sequence>
<gene>
    <name evidence="1" type="ORF">C5468_24875</name>
</gene>
<comment type="caution">
    <text evidence="1">The sequence shown here is derived from an EMBL/GenBank/DDBJ whole genome shotgun (WGS) entry which is preliminary data.</text>
</comment>
<evidence type="ECO:0000313" key="1">
    <source>
        <dbReference type="EMBL" id="TDB42578.1"/>
    </source>
</evidence>
<evidence type="ECO:0000313" key="2">
    <source>
        <dbReference type="Proteomes" id="UP000295550"/>
    </source>
</evidence>
<dbReference type="Gene3D" id="1.10.1660.60">
    <property type="entry name" value="Putative excisionased domain DUF1233"/>
    <property type="match status" value="1"/>
</dbReference>
<accession>A0A4R4IPN1</accession>
<name>A0A4R4IPN1_PHOLU</name>
<dbReference type="RefSeq" id="WP_088373637.1">
    <property type="nucleotide sequence ID" value="NZ_CAWOLF010000057.1"/>
</dbReference>
<dbReference type="Proteomes" id="UP000295550">
    <property type="component" value="Unassembled WGS sequence"/>
</dbReference>
<dbReference type="InterPro" id="IPR009634">
    <property type="entry name" value="Put_exci"/>
</dbReference>
<proteinExistence type="predicted"/>
<dbReference type="InterPro" id="IPR038146">
    <property type="entry name" value="933W_put_Xis_sf"/>
</dbReference>